<dbReference type="Pfam" id="PF05635">
    <property type="entry name" value="23S_rRNA_IVP"/>
    <property type="match status" value="1"/>
</dbReference>
<dbReference type="NCBIfam" id="TIGR02436">
    <property type="entry name" value="four helix bundle protein"/>
    <property type="match status" value="1"/>
</dbReference>
<dbReference type="RefSeq" id="WP_377184084.1">
    <property type="nucleotide sequence ID" value="NZ_JBHUPD010000002.1"/>
</dbReference>
<evidence type="ECO:0000313" key="1">
    <source>
        <dbReference type="EMBL" id="MFD2872418.1"/>
    </source>
</evidence>
<dbReference type="PANTHER" id="PTHR38471:SF2">
    <property type="entry name" value="FOUR HELIX BUNDLE PROTEIN"/>
    <property type="match status" value="1"/>
</dbReference>
<dbReference type="PANTHER" id="PTHR38471">
    <property type="entry name" value="FOUR HELIX BUNDLE PROTEIN"/>
    <property type="match status" value="1"/>
</dbReference>
<dbReference type="Gene3D" id="1.20.1440.60">
    <property type="entry name" value="23S rRNA-intervening sequence"/>
    <property type="match status" value="1"/>
</dbReference>
<evidence type="ECO:0000313" key="2">
    <source>
        <dbReference type="Proteomes" id="UP001597557"/>
    </source>
</evidence>
<dbReference type="InterPro" id="IPR012657">
    <property type="entry name" value="23S_rRNA-intervening_sequence"/>
</dbReference>
<dbReference type="CDD" id="cd16377">
    <property type="entry name" value="23S_rRNA_IVP_like"/>
    <property type="match status" value="1"/>
</dbReference>
<reference evidence="2" key="1">
    <citation type="journal article" date="2019" name="Int. J. Syst. Evol. Microbiol.">
        <title>The Global Catalogue of Microorganisms (GCM) 10K type strain sequencing project: providing services to taxonomists for standard genome sequencing and annotation.</title>
        <authorList>
            <consortium name="The Broad Institute Genomics Platform"/>
            <consortium name="The Broad Institute Genome Sequencing Center for Infectious Disease"/>
            <person name="Wu L."/>
            <person name="Ma J."/>
        </authorList>
    </citation>
    <scope>NUCLEOTIDE SEQUENCE [LARGE SCALE GENOMIC DNA]</scope>
    <source>
        <strain evidence="2">KCTC 22437</strain>
    </source>
</reference>
<protein>
    <submittedName>
        <fullName evidence="1">Four helix bundle protein</fullName>
    </submittedName>
</protein>
<name>A0ABW5YAU2_9SPHI</name>
<keyword evidence="2" id="KW-1185">Reference proteome</keyword>
<dbReference type="SUPFAM" id="SSF158446">
    <property type="entry name" value="IVS-encoded protein-like"/>
    <property type="match status" value="1"/>
</dbReference>
<dbReference type="Proteomes" id="UP001597557">
    <property type="component" value="Unassembled WGS sequence"/>
</dbReference>
<comment type="caution">
    <text evidence="1">The sequence shown here is derived from an EMBL/GenBank/DDBJ whole genome shotgun (WGS) entry which is preliminary data.</text>
</comment>
<organism evidence="1 2">
    <name type="scientific">Mucilaginibacter ximonensis</name>
    <dbReference type="NCBI Taxonomy" id="538021"/>
    <lineage>
        <taxon>Bacteria</taxon>
        <taxon>Pseudomonadati</taxon>
        <taxon>Bacteroidota</taxon>
        <taxon>Sphingobacteriia</taxon>
        <taxon>Sphingobacteriales</taxon>
        <taxon>Sphingobacteriaceae</taxon>
        <taxon>Mucilaginibacter</taxon>
    </lineage>
</organism>
<dbReference type="InterPro" id="IPR036583">
    <property type="entry name" value="23S_rRNA_IVS_sf"/>
</dbReference>
<proteinExistence type="predicted"/>
<gene>
    <name evidence="1" type="ORF">ACFS5N_08070</name>
</gene>
<sequence>MQNFKDLMLWQEAHRFTLQVYEVSKSFPKDETFGITSQLRRAAVSIPCNIAEGCGRYSSKDFANFLQIALGSTNETDYLLLLAKDLSYLSNNTFDSLHEVVNKIRAMNINLIEKVRK</sequence>
<accession>A0ABW5YAU2</accession>
<dbReference type="EMBL" id="JBHUPD010000002">
    <property type="protein sequence ID" value="MFD2872418.1"/>
    <property type="molecule type" value="Genomic_DNA"/>
</dbReference>